<dbReference type="STRING" id="439228.SAMN06295920_107246"/>
<name>A0A1T5EV63_9SPHN</name>
<organism evidence="1 2">
    <name type="scientific">Rhizorhabdus histidinilytica</name>
    <dbReference type="NCBI Taxonomy" id="439228"/>
    <lineage>
        <taxon>Bacteria</taxon>
        <taxon>Pseudomonadati</taxon>
        <taxon>Pseudomonadota</taxon>
        <taxon>Alphaproteobacteria</taxon>
        <taxon>Sphingomonadales</taxon>
        <taxon>Sphingomonadaceae</taxon>
        <taxon>Rhizorhabdus</taxon>
    </lineage>
</organism>
<dbReference type="EMBL" id="FUYM01000007">
    <property type="protein sequence ID" value="SKB87837.1"/>
    <property type="molecule type" value="Genomic_DNA"/>
</dbReference>
<dbReference type="InterPro" id="IPR011990">
    <property type="entry name" value="TPR-like_helical_dom_sf"/>
</dbReference>
<protein>
    <submittedName>
        <fullName evidence="1">Uncharacterized conserved protein, DUF924 family</fullName>
    </submittedName>
</protein>
<accession>A0A1T5EV63</accession>
<dbReference type="OrthoDB" id="7593450at2"/>
<dbReference type="Proteomes" id="UP000189818">
    <property type="component" value="Unassembled WGS sequence"/>
</dbReference>
<keyword evidence="2" id="KW-1185">Reference proteome</keyword>
<dbReference type="AlphaFoldDB" id="A0A1T5EV63"/>
<dbReference type="SUPFAM" id="SSF48452">
    <property type="entry name" value="TPR-like"/>
    <property type="match status" value="1"/>
</dbReference>
<dbReference type="Gene3D" id="1.25.40.10">
    <property type="entry name" value="Tetratricopeptide repeat domain"/>
    <property type="match status" value="1"/>
</dbReference>
<reference evidence="2" key="1">
    <citation type="submission" date="2017-02" db="EMBL/GenBank/DDBJ databases">
        <authorList>
            <person name="Varghese N."/>
            <person name="Submissions S."/>
        </authorList>
    </citation>
    <scope>NUCLEOTIDE SEQUENCE [LARGE SCALE GENOMIC DNA]</scope>
    <source>
        <strain evidence="2">UM2</strain>
    </source>
</reference>
<sequence length="183" mass="21072">MTDTADGTEAILGYWFDELGPDRWWVRSRETDETIVERFEELWEEWRSRVPESFLASPREALAGVILFDQFPRNMFRGHADAFSTDPLALAIARGAVERGFDERLTPDERSFLYMPFQHSELLADQQRSLALFTALGNARSLDFAHKHYDMIARYGRFPARNAALGRADRPGEQAAIAESRDW</sequence>
<dbReference type="InterPro" id="IPR010323">
    <property type="entry name" value="DUF924"/>
</dbReference>
<dbReference type="Pfam" id="PF06041">
    <property type="entry name" value="DUF924"/>
    <property type="match status" value="1"/>
</dbReference>
<dbReference type="Gene3D" id="1.20.58.320">
    <property type="entry name" value="TPR-like"/>
    <property type="match status" value="1"/>
</dbReference>
<evidence type="ECO:0000313" key="2">
    <source>
        <dbReference type="Proteomes" id="UP000189818"/>
    </source>
</evidence>
<gene>
    <name evidence="1" type="ORF">SAMN06295920_107246</name>
</gene>
<dbReference type="RefSeq" id="WP_079649331.1">
    <property type="nucleotide sequence ID" value="NZ_FUYM01000007.1"/>
</dbReference>
<proteinExistence type="predicted"/>
<evidence type="ECO:0000313" key="1">
    <source>
        <dbReference type="EMBL" id="SKB87837.1"/>
    </source>
</evidence>